<evidence type="ECO:0000313" key="2">
    <source>
        <dbReference type="EMBL" id="JAW16114.1"/>
    </source>
</evidence>
<feature type="chain" id="PRO_5011968283" evidence="1">
    <location>
        <begin position="20"/>
        <end position="71"/>
    </location>
</feature>
<protein>
    <submittedName>
        <fullName evidence="2">Putative secreted protein</fullName>
    </submittedName>
</protein>
<reference evidence="2" key="1">
    <citation type="journal article" date="2018" name="PLoS Negl. Trop. Dis.">
        <title>An insight into the salivary gland and fat body transcriptome of Panstrongylus lignarius (Hemiptera: Heteroptera), the main vector of Chagas disease in Peru.</title>
        <authorList>
            <person name="Nevoa J.C."/>
            <person name="Mendes M.T."/>
            <person name="da Silva M.V."/>
            <person name="Soares S.C."/>
            <person name="Oliveira C.J.F."/>
            <person name="Ribeiro J.M.C."/>
        </authorList>
    </citation>
    <scope>NUCLEOTIDE SEQUENCE</scope>
</reference>
<accession>A0A224XXR8</accession>
<evidence type="ECO:0000256" key="1">
    <source>
        <dbReference type="SAM" id="SignalP"/>
    </source>
</evidence>
<keyword evidence="1" id="KW-0732">Signal</keyword>
<name>A0A224XXR8_9HEMI</name>
<dbReference type="AlphaFoldDB" id="A0A224XXR8"/>
<feature type="signal peptide" evidence="1">
    <location>
        <begin position="1"/>
        <end position="19"/>
    </location>
</feature>
<dbReference type="EMBL" id="GFTR01000312">
    <property type="protein sequence ID" value="JAW16114.1"/>
    <property type="molecule type" value="Transcribed_RNA"/>
</dbReference>
<sequence>MRVFYAIGLLLLINGQVNSLPTTLGEEDVDTEFEEWLTNKVDDLTGLEPYHQEIQRLQILKNAGVGDFLKC</sequence>
<organism evidence="2">
    <name type="scientific">Panstrongylus lignarius</name>
    <dbReference type="NCBI Taxonomy" id="156445"/>
    <lineage>
        <taxon>Eukaryota</taxon>
        <taxon>Metazoa</taxon>
        <taxon>Ecdysozoa</taxon>
        <taxon>Arthropoda</taxon>
        <taxon>Hexapoda</taxon>
        <taxon>Insecta</taxon>
        <taxon>Pterygota</taxon>
        <taxon>Neoptera</taxon>
        <taxon>Paraneoptera</taxon>
        <taxon>Hemiptera</taxon>
        <taxon>Heteroptera</taxon>
        <taxon>Panheteroptera</taxon>
        <taxon>Cimicomorpha</taxon>
        <taxon>Reduviidae</taxon>
        <taxon>Triatominae</taxon>
        <taxon>Panstrongylus</taxon>
    </lineage>
</organism>
<proteinExistence type="predicted"/>